<evidence type="ECO:0000256" key="1">
    <source>
        <dbReference type="SAM" id="MobiDB-lite"/>
    </source>
</evidence>
<feature type="region of interest" description="Disordered" evidence="1">
    <location>
        <begin position="56"/>
        <end position="87"/>
    </location>
</feature>
<keyword evidence="3" id="KW-1185">Reference proteome</keyword>
<proteinExistence type="predicted"/>
<dbReference type="Proteomes" id="UP000468735">
    <property type="component" value="Unassembled WGS sequence"/>
</dbReference>
<evidence type="ECO:0000313" key="2">
    <source>
        <dbReference type="EMBL" id="KAB2352260.1"/>
    </source>
</evidence>
<name>A0A6H9YZK6_9ACTN</name>
<dbReference type="RefSeq" id="WP_151556900.1">
    <property type="nucleotide sequence ID" value="NZ_WBMT01000001.1"/>
</dbReference>
<organism evidence="2 3">
    <name type="scientific">Actinomadura rudentiformis</name>
    <dbReference type="NCBI Taxonomy" id="359158"/>
    <lineage>
        <taxon>Bacteria</taxon>
        <taxon>Bacillati</taxon>
        <taxon>Actinomycetota</taxon>
        <taxon>Actinomycetes</taxon>
        <taxon>Streptosporangiales</taxon>
        <taxon>Thermomonosporaceae</taxon>
        <taxon>Actinomadura</taxon>
    </lineage>
</organism>
<dbReference type="AlphaFoldDB" id="A0A6H9YZK6"/>
<gene>
    <name evidence="2" type="ORF">F8566_00705</name>
</gene>
<dbReference type="EMBL" id="WBMT01000001">
    <property type="protein sequence ID" value="KAB2352260.1"/>
    <property type="molecule type" value="Genomic_DNA"/>
</dbReference>
<evidence type="ECO:0000313" key="3">
    <source>
        <dbReference type="Proteomes" id="UP000468735"/>
    </source>
</evidence>
<reference evidence="2 3" key="1">
    <citation type="submission" date="2019-09" db="EMBL/GenBank/DDBJ databases">
        <title>Actinomadura physcomitrii sp. nov., a novel actinomycete isolated from moss [Physcomitrium sphaericum (Ludw) Fuernr].</title>
        <authorList>
            <person name="Zhuang X."/>
            <person name="Liu C."/>
        </authorList>
    </citation>
    <scope>NUCLEOTIDE SEQUENCE [LARGE SCALE GENOMIC DNA]</scope>
    <source>
        <strain evidence="2 3">HMC1</strain>
    </source>
</reference>
<protein>
    <submittedName>
        <fullName evidence="2">Uncharacterized protein</fullName>
    </submittedName>
</protein>
<comment type="caution">
    <text evidence="2">The sequence shown here is derived from an EMBL/GenBank/DDBJ whole genome shotgun (WGS) entry which is preliminary data.</text>
</comment>
<accession>A0A6H9YZK6</accession>
<sequence length="87" mass="9051">MGVHPVFGKLKHTLASEGLDADQHIDRPVDALAPGPLLVELLKPAFGMDAALGAGKSGEGHSYGASGVRCDPTPKPSENRLLKRLLG</sequence>